<dbReference type="AlphaFoldDB" id="A0A443LK32"/>
<gene>
    <name evidence="1" type="ORF">EOW65_09155</name>
</gene>
<name>A0A443LK32_9RHOB</name>
<dbReference type="EMBL" id="SAVB01000009">
    <property type="protein sequence ID" value="RWR49435.1"/>
    <property type="molecule type" value="Genomic_DNA"/>
</dbReference>
<protein>
    <recommendedName>
        <fullName evidence="3">DUF1376 domain-containing protein</fullName>
    </recommendedName>
</protein>
<evidence type="ECO:0008006" key="3">
    <source>
        <dbReference type="Google" id="ProtNLM"/>
    </source>
</evidence>
<proteinExistence type="predicted"/>
<evidence type="ECO:0000313" key="2">
    <source>
        <dbReference type="Proteomes" id="UP000286594"/>
    </source>
</evidence>
<organism evidence="1 2">
    <name type="scientific">Paenirhodobacter ferrireducens</name>
    <dbReference type="NCBI Taxonomy" id="1215032"/>
    <lineage>
        <taxon>Bacteria</taxon>
        <taxon>Pseudomonadati</taxon>
        <taxon>Pseudomonadota</taxon>
        <taxon>Alphaproteobacteria</taxon>
        <taxon>Rhodobacterales</taxon>
        <taxon>Rhodobacter group</taxon>
        <taxon>Paenirhodobacter</taxon>
    </lineage>
</organism>
<reference evidence="1 2" key="1">
    <citation type="submission" date="2019-01" db="EMBL/GenBank/DDBJ databases">
        <title>Sinorhodobacter populi sp. nov. isolated from the symptomatic bark tissue of Populus euramericana canker.</title>
        <authorList>
            <person name="Xu G."/>
        </authorList>
    </citation>
    <scope>NUCLEOTIDE SEQUENCE [LARGE SCALE GENOMIC DNA]</scope>
    <source>
        <strain evidence="1 2">CCTCC AB2012026</strain>
    </source>
</reference>
<dbReference type="RefSeq" id="WP_128148715.1">
    <property type="nucleotide sequence ID" value="NZ_SAVB01000009.1"/>
</dbReference>
<evidence type="ECO:0000313" key="1">
    <source>
        <dbReference type="EMBL" id="RWR49435.1"/>
    </source>
</evidence>
<dbReference type="Proteomes" id="UP000286594">
    <property type="component" value="Unassembled WGS sequence"/>
</dbReference>
<accession>A0A443LK32</accession>
<dbReference type="OrthoDB" id="7828060at2"/>
<comment type="caution">
    <text evidence="1">The sequence shown here is derived from an EMBL/GenBank/DDBJ whole genome shotgun (WGS) entry which is preliminary data.</text>
</comment>
<sequence length="207" mass="24058">MGVPKVNLVEAAELPDYELGDLRLENHFFVAWHFSRWLNSAMHLCATYEVQGVARALFDIAQMQSPTGTLPDDDVQLSRLLRLDIIRWRELRAMDFGPLRGWFRVRCGDRVRLAHPVVIEVLQDALARREERERAAGERAVAMRLKRLREGLRALGVNDRTLDDTVLVERMDKWLLDHVSGQRRVSAYERVLMVARQEGWFGRPAHY</sequence>
<keyword evidence="2" id="KW-1185">Reference proteome</keyword>